<dbReference type="InterPro" id="IPR013783">
    <property type="entry name" value="Ig-like_fold"/>
</dbReference>
<dbReference type="InterPro" id="IPR013106">
    <property type="entry name" value="Ig_V-set"/>
</dbReference>
<dbReference type="SMART" id="SM00409">
    <property type="entry name" value="IG"/>
    <property type="match status" value="1"/>
</dbReference>
<feature type="domain" description="Ig-like" evidence="1">
    <location>
        <begin position="17"/>
        <end position="105"/>
    </location>
</feature>
<evidence type="ECO:0000313" key="3">
    <source>
        <dbReference type="Proteomes" id="UP001151699"/>
    </source>
</evidence>
<dbReference type="InterPro" id="IPR036179">
    <property type="entry name" value="Ig-like_dom_sf"/>
</dbReference>
<reference evidence="2" key="1">
    <citation type="submission" date="2022-07" db="EMBL/GenBank/DDBJ databases">
        <authorList>
            <person name="Trinca V."/>
            <person name="Uliana J.V.C."/>
            <person name="Torres T.T."/>
            <person name="Ward R.J."/>
            <person name="Monesi N."/>
        </authorList>
    </citation>
    <scope>NUCLEOTIDE SEQUENCE</scope>
    <source>
        <strain evidence="2">HSMRA1968</strain>
        <tissue evidence="2">Whole embryos</tissue>
    </source>
</reference>
<dbReference type="Gene3D" id="2.60.40.10">
    <property type="entry name" value="Immunoglobulins"/>
    <property type="match status" value="1"/>
</dbReference>
<dbReference type="SUPFAM" id="SSF48726">
    <property type="entry name" value="Immunoglobulin"/>
    <property type="match status" value="1"/>
</dbReference>
<evidence type="ECO:0000313" key="2">
    <source>
        <dbReference type="EMBL" id="KAJ6637154.1"/>
    </source>
</evidence>
<dbReference type="OrthoDB" id="8915289at2759"/>
<dbReference type="PROSITE" id="PS50835">
    <property type="entry name" value="IG_LIKE"/>
    <property type="match status" value="1"/>
</dbReference>
<dbReference type="PANTHER" id="PTHR21261">
    <property type="entry name" value="BEAT PROTEIN"/>
    <property type="match status" value="1"/>
</dbReference>
<name>A0A9Q0MSY5_9DIPT</name>
<keyword evidence="3" id="KW-1185">Reference proteome</keyword>
<dbReference type="EMBL" id="WJQU01000003">
    <property type="protein sequence ID" value="KAJ6637154.1"/>
    <property type="molecule type" value="Genomic_DNA"/>
</dbReference>
<dbReference type="Pfam" id="PF07686">
    <property type="entry name" value="V-set"/>
    <property type="match status" value="1"/>
</dbReference>
<dbReference type="Proteomes" id="UP001151699">
    <property type="component" value="Chromosome X"/>
</dbReference>
<dbReference type="AlphaFoldDB" id="A0A9Q0MSY5"/>
<evidence type="ECO:0000259" key="1">
    <source>
        <dbReference type="PROSITE" id="PS50835"/>
    </source>
</evidence>
<sequence>MHGQSDVEVHLLVRKYVEKGSSVTLHCEHNVEEKILYKVTWLKSGLGKFFQYINGRNPPFRNFTIPGAEIDTKNSDKNQATLKNVDFEAAGLYTCEVSTDTPIFTKESSEEQLHVIHMKKLVP</sequence>
<comment type="caution">
    <text evidence="2">The sequence shown here is derived from an EMBL/GenBank/DDBJ whole genome shotgun (WGS) entry which is preliminary data.</text>
</comment>
<dbReference type="InterPro" id="IPR007110">
    <property type="entry name" value="Ig-like_dom"/>
</dbReference>
<organism evidence="2 3">
    <name type="scientific">Pseudolycoriella hygida</name>
    <dbReference type="NCBI Taxonomy" id="35572"/>
    <lineage>
        <taxon>Eukaryota</taxon>
        <taxon>Metazoa</taxon>
        <taxon>Ecdysozoa</taxon>
        <taxon>Arthropoda</taxon>
        <taxon>Hexapoda</taxon>
        <taxon>Insecta</taxon>
        <taxon>Pterygota</taxon>
        <taxon>Neoptera</taxon>
        <taxon>Endopterygota</taxon>
        <taxon>Diptera</taxon>
        <taxon>Nematocera</taxon>
        <taxon>Sciaroidea</taxon>
        <taxon>Sciaridae</taxon>
        <taxon>Pseudolycoriella</taxon>
    </lineage>
</organism>
<accession>A0A9Q0MSY5</accession>
<proteinExistence type="predicted"/>
<dbReference type="PANTHER" id="PTHR21261:SF3">
    <property type="entry name" value="BEATEN PATH VII"/>
    <property type="match status" value="1"/>
</dbReference>
<protein>
    <recommendedName>
        <fullName evidence="1">Ig-like domain-containing protein</fullName>
    </recommendedName>
</protein>
<gene>
    <name evidence="2" type="ORF">Bhyg_09881</name>
</gene>
<dbReference type="InterPro" id="IPR003599">
    <property type="entry name" value="Ig_sub"/>
</dbReference>